<dbReference type="SUPFAM" id="SSF53474">
    <property type="entry name" value="alpha/beta-Hydrolases"/>
    <property type="match status" value="1"/>
</dbReference>
<reference evidence="2" key="1">
    <citation type="submission" date="2023-07" db="EMBL/GenBank/DDBJ databases">
        <authorList>
            <consortium name="CYATHOMIX"/>
        </authorList>
    </citation>
    <scope>NUCLEOTIDE SEQUENCE</scope>
    <source>
        <strain evidence="2">N/A</strain>
    </source>
</reference>
<dbReference type="EMBL" id="CATQJL010000001">
    <property type="protein sequence ID" value="CAJ0588046.1"/>
    <property type="molecule type" value="Genomic_DNA"/>
</dbReference>
<evidence type="ECO:0000259" key="1">
    <source>
        <dbReference type="Pfam" id="PF01764"/>
    </source>
</evidence>
<dbReference type="InterPro" id="IPR029058">
    <property type="entry name" value="AB_hydrolase_fold"/>
</dbReference>
<dbReference type="GO" id="GO:0006629">
    <property type="term" value="P:lipid metabolic process"/>
    <property type="evidence" value="ECO:0007669"/>
    <property type="project" value="InterPro"/>
</dbReference>
<protein>
    <recommendedName>
        <fullName evidence="1">Fungal lipase-type domain-containing protein</fullName>
    </recommendedName>
</protein>
<dbReference type="PANTHER" id="PTHR45908">
    <property type="entry name" value="PROTEIN CBG11750-RELATED"/>
    <property type="match status" value="1"/>
</dbReference>
<comment type="caution">
    <text evidence="2">The sequence shown here is derived from an EMBL/GenBank/DDBJ whole genome shotgun (WGS) entry which is preliminary data.</text>
</comment>
<dbReference type="CDD" id="cd00519">
    <property type="entry name" value="Lipase_3"/>
    <property type="match status" value="1"/>
</dbReference>
<evidence type="ECO:0000313" key="3">
    <source>
        <dbReference type="Proteomes" id="UP001176961"/>
    </source>
</evidence>
<dbReference type="Gene3D" id="3.40.50.1820">
    <property type="entry name" value="alpha/beta hydrolase"/>
    <property type="match status" value="1"/>
</dbReference>
<accession>A0AA36DIW5</accession>
<dbReference type="InterPro" id="IPR002921">
    <property type="entry name" value="Fungal_lipase-type"/>
</dbReference>
<feature type="domain" description="Fungal lipase-type" evidence="1">
    <location>
        <begin position="136"/>
        <end position="270"/>
    </location>
</feature>
<dbReference type="PROSITE" id="PS51257">
    <property type="entry name" value="PROKAR_LIPOPROTEIN"/>
    <property type="match status" value="1"/>
</dbReference>
<dbReference type="AlphaFoldDB" id="A0AA36DIW5"/>
<gene>
    <name evidence="2" type="ORF">CYNAS_LOCUS29</name>
</gene>
<proteinExistence type="predicted"/>
<sequence length="336" mass="38159">MKQIIALSYILLCCLSLCNAQTSQSCSECVQQSKVWCPVTKTCEDSSTTCSTSIKLVLNCPRSPDPAFAYNETFTRYYITPLVAAVHANSPATCLKSQVPHASFYKSVRTQCAANQTDVHCFAYTAWDPVEQAVIISFEGTSSALQLGDEFDSFFKHKVAFFDNGYLFKYFSDAFMFLWNAGLEQQVRTLKYQYPDCKIYITGHSLGASIASIAASYIVKWNMWTAENVRLVTFGQPRTGDYDFATWHDATFRYAYRIVHHNDPVPHIPPRWGPDRVFHHRFEVWYDNNMAVGQPYTICQEADGDYCSNTVKDEAVLEHLQYFDKILHTWGAAGCP</sequence>
<name>A0AA36DIW5_CYLNA</name>
<keyword evidence="3" id="KW-1185">Reference proteome</keyword>
<dbReference type="PANTHER" id="PTHR45908:SF11">
    <property type="entry name" value="FUNGAL LIPASE-LIKE DOMAIN-CONTAINING PROTEIN"/>
    <property type="match status" value="1"/>
</dbReference>
<evidence type="ECO:0000313" key="2">
    <source>
        <dbReference type="EMBL" id="CAJ0588046.1"/>
    </source>
</evidence>
<dbReference type="Pfam" id="PF01764">
    <property type="entry name" value="Lipase_3"/>
    <property type="match status" value="1"/>
</dbReference>
<organism evidence="2 3">
    <name type="scientific">Cylicocyclus nassatus</name>
    <name type="common">Nematode worm</name>
    <dbReference type="NCBI Taxonomy" id="53992"/>
    <lineage>
        <taxon>Eukaryota</taxon>
        <taxon>Metazoa</taxon>
        <taxon>Ecdysozoa</taxon>
        <taxon>Nematoda</taxon>
        <taxon>Chromadorea</taxon>
        <taxon>Rhabditida</taxon>
        <taxon>Rhabditina</taxon>
        <taxon>Rhabditomorpha</taxon>
        <taxon>Strongyloidea</taxon>
        <taxon>Strongylidae</taxon>
        <taxon>Cylicocyclus</taxon>
    </lineage>
</organism>
<dbReference type="Proteomes" id="UP001176961">
    <property type="component" value="Unassembled WGS sequence"/>
</dbReference>